<protein>
    <submittedName>
        <fullName evidence="1">Uncharacterized protein</fullName>
    </submittedName>
</protein>
<sequence length="172" mass="19702">MGLKYAICFQLGSTRGREWRFQGPFARDLRQISAAFTPPPRPPPKTSAHNLRHATAPTLSGNSYIIRQRFLKAVSCPKAFEFNSQFYMLAKNRCTKQPERQSRLQLSNMEVHTGMLEAGIVAKDDSGTSAEASAELRSLRQIIHPYKLIQSVAMVKTHRRYRWNLSISVYWM</sequence>
<organism evidence="1 2">
    <name type="scientific">Favolaschia claudopus</name>
    <dbReference type="NCBI Taxonomy" id="2862362"/>
    <lineage>
        <taxon>Eukaryota</taxon>
        <taxon>Fungi</taxon>
        <taxon>Dikarya</taxon>
        <taxon>Basidiomycota</taxon>
        <taxon>Agaricomycotina</taxon>
        <taxon>Agaricomycetes</taxon>
        <taxon>Agaricomycetidae</taxon>
        <taxon>Agaricales</taxon>
        <taxon>Marasmiineae</taxon>
        <taxon>Mycenaceae</taxon>
        <taxon>Favolaschia</taxon>
    </lineage>
</organism>
<evidence type="ECO:0000313" key="1">
    <source>
        <dbReference type="EMBL" id="KAK7016883.1"/>
    </source>
</evidence>
<dbReference type="AlphaFoldDB" id="A0AAW0AVF6"/>
<reference evidence="1 2" key="1">
    <citation type="journal article" date="2024" name="J Genomics">
        <title>Draft genome sequencing and assembly of Favolaschia claudopus CIRM-BRFM 2984 isolated from oak limbs.</title>
        <authorList>
            <person name="Navarro D."/>
            <person name="Drula E."/>
            <person name="Chaduli D."/>
            <person name="Cazenave R."/>
            <person name="Ahrendt S."/>
            <person name="Wang J."/>
            <person name="Lipzen A."/>
            <person name="Daum C."/>
            <person name="Barry K."/>
            <person name="Grigoriev I.V."/>
            <person name="Favel A."/>
            <person name="Rosso M.N."/>
            <person name="Martin F."/>
        </authorList>
    </citation>
    <scope>NUCLEOTIDE SEQUENCE [LARGE SCALE GENOMIC DNA]</scope>
    <source>
        <strain evidence="1 2">CIRM-BRFM 2984</strain>
    </source>
</reference>
<evidence type="ECO:0000313" key="2">
    <source>
        <dbReference type="Proteomes" id="UP001362999"/>
    </source>
</evidence>
<keyword evidence="2" id="KW-1185">Reference proteome</keyword>
<proteinExistence type="predicted"/>
<accession>A0AAW0AVF6</accession>
<gene>
    <name evidence="1" type="ORF">R3P38DRAFT_2785333</name>
</gene>
<comment type="caution">
    <text evidence="1">The sequence shown here is derived from an EMBL/GenBank/DDBJ whole genome shotgun (WGS) entry which is preliminary data.</text>
</comment>
<name>A0AAW0AVF6_9AGAR</name>
<dbReference type="EMBL" id="JAWWNJ010000049">
    <property type="protein sequence ID" value="KAK7016883.1"/>
    <property type="molecule type" value="Genomic_DNA"/>
</dbReference>
<dbReference type="Proteomes" id="UP001362999">
    <property type="component" value="Unassembled WGS sequence"/>
</dbReference>